<keyword evidence="5" id="KW-0812">Transmembrane</keyword>
<evidence type="ECO:0000256" key="4">
    <source>
        <dbReference type="SAM" id="MobiDB-lite"/>
    </source>
</evidence>
<accession>A0AAV6JMT1</accession>
<dbReference type="PANTHER" id="PTHR45648:SF5">
    <property type="entry name" value="OS04G0577300 PROTEIN"/>
    <property type="match status" value="1"/>
</dbReference>
<dbReference type="GO" id="GO:0016788">
    <property type="term" value="F:hydrolase activity, acting on ester bonds"/>
    <property type="evidence" value="ECO:0007669"/>
    <property type="project" value="InterPro"/>
</dbReference>
<dbReference type="GO" id="GO:0016042">
    <property type="term" value="P:lipid catabolic process"/>
    <property type="evidence" value="ECO:0007669"/>
    <property type="project" value="UniProtKB-KW"/>
</dbReference>
<comment type="similarity">
    <text evidence="1">Belongs to the 'GDSL' lipolytic enzyme family.</text>
</comment>
<dbReference type="Proteomes" id="UP000823749">
    <property type="component" value="Chromosome 7"/>
</dbReference>
<dbReference type="Gene3D" id="3.40.50.1110">
    <property type="entry name" value="SGNH hydrolase"/>
    <property type="match status" value="1"/>
</dbReference>
<dbReference type="Pfam" id="PF00657">
    <property type="entry name" value="Lipase_GDSL"/>
    <property type="match status" value="1"/>
</dbReference>
<keyword evidence="3" id="KW-0443">Lipid metabolism</keyword>
<evidence type="ECO:0000256" key="3">
    <source>
        <dbReference type="ARBA" id="ARBA00022963"/>
    </source>
</evidence>
<evidence type="ECO:0008006" key="8">
    <source>
        <dbReference type="Google" id="ProtNLM"/>
    </source>
</evidence>
<feature type="transmembrane region" description="Helical" evidence="5">
    <location>
        <begin position="54"/>
        <end position="77"/>
    </location>
</feature>
<name>A0AAV6JMT1_9ERIC</name>
<evidence type="ECO:0000256" key="5">
    <source>
        <dbReference type="SAM" id="Phobius"/>
    </source>
</evidence>
<dbReference type="InterPro" id="IPR001087">
    <property type="entry name" value="GDSL"/>
</dbReference>
<dbReference type="InterPro" id="IPR051058">
    <property type="entry name" value="GDSL_Est/Lipase"/>
</dbReference>
<feature type="compositionally biased region" description="Polar residues" evidence="4">
    <location>
        <begin position="27"/>
        <end position="36"/>
    </location>
</feature>
<dbReference type="PANTHER" id="PTHR45648">
    <property type="entry name" value="GDSL LIPASE/ACYLHYDROLASE FAMILY PROTEIN (AFU_ORTHOLOGUE AFUA_4G14700)"/>
    <property type="match status" value="1"/>
</dbReference>
<keyword evidence="3" id="KW-0442">Lipid degradation</keyword>
<keyword evidence="5" id="KW-0472">Membrane</keyword>
<organism evidence="6 7">
    <name type="scientific">Rhododendron griersonianum</name>
    <dbReference type="NCBI Taxonomy" id="479676"/>
    <lineage>
        <taxon>Eukaryota</taxon>
        <taxon>Viridiplantae</taxon>
        <taxon>Streptophyta</taxon>
        <taxon>Embryophyta</taxon>
        <taxon>Tracheophyta</taxon>
        <taxon>Spermatophyta</taxon>
        <taxon>Magnoliopsida</taxon>
        <taxon>eudicotyledons</taxon>
        <taxon>Gunneridae</taxon>
        <taxon>Pentapetalae</taxon>
        <taxon>asterids</taxon>
        <taxon>Ericales</taxon>
        <taxon>Ericaceae</taxon>
        <taxon>Ericoideae</taxon>
        <taxon>Rhodoreae</taxon>
        <taxon>Rhododendron</taxon>
    </lineage>
</organism>
<dbReference type="EMBL" id="JACTNZ010000007">
    <property type="protein sequence ID" value="KAG5542521.1"/>
    <property type="molecule type" value="Genomic_DNA"/>
</dbReference>
<evidence type="ECO:0000256" key="1">
    <source>
        <dbReference type="ARBA" id="ARBA00008668"/>
    </source>
</evidence>
<evidence type="ECO:0000256" key="2">
    <source>
        <dbReference type="ARBA" id="ARBA00022801"/>
    </source>
</evidence>
<gene>
    <name evidence="6" type="ORF">RHGRI_022158</name>
</gene>
<keyword evidence="2" id="KW-0378">Hydrolase</keyword>
<keyword evidence="7" id="KW-1185">Reference proteome</keyword>
<reference evidence="6" key="1">
    <citation type="submission" date="2020-08" db="EMBL/GenBank/DDBJ databases">
        <title>Plant Genome Project.</title>
        <authorList>
            <person name="Zhang R.-G."/>
        </authorList>
    </citation>
    <scope>NUCLEOTIDE SEQUENCE</scope>
    <source>
        <strain evidence="6">WSP0</strain>
        <tissue evidence="6">Leaf</tissue>
    </source>
</reference>
<dbReference type="InterPro" id="IPR036514">
    <property type="entry name" value="SGNH_hydro_sf"/>
</dbReference>
<evidence type="ECO:0000313" key="6">
    <source>
        <dbReference type="EMBL" id="KAG5542521.1"/>
    </source>
</evidence>
<sequence length="411" mass="44902">MAGNKNKSSRKSDAVGSSKKNDDATSKEYSNNAGSSKKNDDATSKEYSKNAEKVSWCLSVLIILVLISAAFFAGVSFRNSLGGPAKSMDPLFGSSVPVMYVFGDSTVAAGDFFMTPFPYGIDWPNYWFTKNEPTGRFCNGYTVADLLANHLNIPIPKSYQDKKRVKLDGTGINFASAGCGLLQATRPFVGFECSPILDQIHQMLYGPKKWDAKGRFDEAVYVISVGGNDLMFSLNGKDPIVFARQLGSEMGNLLKTLYEKVGGRKYFVNNVGPLGCIPNNRERSGLEKKCNQELNVAAEEYNRVLDEVLLNFSRISDNSTVVVVADSFKLFSLFLECPAVSGFSNATGPCCGEWVDSKGMFVCNGTSPLCSKSEREGYIFFDGAHTTASANHKFLDFCLDRKICSVVGKLL</sequence>
<proteinExistence type="inferred from homology"/>
<feature type="region of interest" description="Disordered" evidence="4">
    <location>
        <begin position="1"/>
        <end position="43"/>
    </location>
</feature>
<protein>
    <recommendedName>
        <fullName evidence="8">GDSL esterase/lipase</fullName>
    </recommendedName>
</protein>
<keyword evidence="5" id="KW-1133">Transmembrane helix</keyword>
<evidence type="ECO:0000313" key="7">
    <source>
        <dbReference type="Proteomes" id="UP000823749"/>
    </source>
</evidence>
<comment type="caution">
    <text evidence="6">The sequence shown here is derived from an EMBL/GenBank/DDBJ whole genome shotgun (WGS) entry which is preliminary data.</text>
</comment>
<dbReference type="AlphaFoldDB" id="A0AAV6JMT1"/>